<dbReference type="PANTHER" id="PTHR46949">
    <property type="entry name" value="LEUCINE REPEAT ADAPTER PROTEIN 25"/>
    <property type="match status" value="1"/>
</dbReference>
<proteinExistence type="inferred from homology"/>
<keyword evidence="3" id="KW-0732">Signal</keyword>
<name>A0ABM1NJD6_NICVS</name>
<dbReference type="GeneID" id="108569767"/>
<evidence type="ECO:0000256" key="3">
    <source>
        <dbReference type="SAM" id="SignalP"/>
    </source>
</evidence>
<feature type="signal peptide" evidence="3">
    <location>
        <begin position="1"/>
        <end position="23"/>
    </location>
</feature>
<evidence type="ECO:0000256" key="1">
    <source>
        <dbReference type="ARBA" id="ARBA00038125"/>
    </source>
</evidence>
<gene>
    <name evidence="5" type="primary">LOC108569767</name>
</gene>
<evidence type="ECO:0000313" key="4">
    <source>
        <dbReference type="Proteomes" id="UP000695000"/>
    </source>
</evidence>
<feature type="region of interest" description="Disordered" evidence="2">
    <location>
        <begin position="53"/>
        <end position="109"/>
    </location>
</feature>
<protein>
    <submittedName>
        <fullName evidence="5">Protein FAM89B-like</fullName>
    </submittedName>
</protein>
<evidence type="ECO:0000313" key="5">
    <source>
        <dbReference type="RefSeq" id="XP_017786936.1"/>
    </source>
</evidence>
<reference evidence="5" key="1">
    <citation type="submission" date="2025-08" db="UniProtKB">
        <authorList>
            <consortium name="RefSeq"/>
        </authorList>
    </citation>
    <scope>IDENTIFICATION</scope>
    <source>
        <tissue evidence="5">Whole Larva</tissue>
    </source>
</reference>
<evidence type="ECO:0000256" key="2">
    <source>
        <dbReference type="SAM" id="MobiDB-lite"/>
    </source>
</evidence>
<keyword evidence="4" id="KW-1185">Reference proteome</keyword>
<feature type="chain" id="PRO_5045116900" evidence="3">
    <location>
        <begin position="24"/>
        <end position="109"/>
    </location>
</feature>
<sequence length="109" mass="12275">MTFQPVNLKLIFVFFCFSRLQYSLRQLDLSLLSQLWSLNESIQDFRVILQEQDERSILSPPSPSPTPSSDEGEADEFYAPSPMLFRPAPPPPPDRRRPSNSSSGTGSSV</sequence>
<comment type="similarity">
    <text evidence="1">Belongs to the FAM89 family.</text>
</comment>
<dbReference type="PANTHER" id="PTHR46949:SF1">
    <property type="entry name" value="AT07979P2"/>
    <property type="match status" value="1"/>
</dbReference>
<dbReference type="RefSeq" id="XP_017786936.1">
    <property type="nucleotide sequence ID" value="XM_017931447.1"/>
</dbReference>
<accession>A0ABM1NJD6</accession>
<dbReference type="Proteomes" id="UP000695000">
    <property type="component" value="Unplaced"/>
</dbReference>
<organism evidence="4 5">
    <name type="scientific">Nicrophorus vespilloides</name>
    <name type="common">Boreal carrion beetle</name>
    <dbReference type="NCBI Taxonomy" id="110193"/>
    <lineage>
        <taxon>Eukaryota</taxon>
        <taxon>Metazoa</taxon>
        <taxon>Ecdysozoa</taxon>
        <taxon>Arthropoda</taxon>
        <taxon>Hexapoda</taxon>
        <taxon>Insecta</taxon>
        <taxon>Pterygota</taxon>
        <taxon>Neoptera</taxon>
        <taxon>Endopterygota</taxon>
        <taxon>Coleoptera</taxon>
        <taxon>Polyphaga</taxon>
        <taxon>Staphyliniformia</taxon>
        <taxon>Silphidae</taxon>
        <taxon>Nicrophorinae</taxon>
        <taxon>Nicrophorus</taxon>
    </lineage>
</organism>
<feature type="compositionally biased region" description="Low complexity" evidence="2">
    <location>
        <begin position="99"/>
        <end position="109"/>
    </location>
</feature>